<sequence length="729" mass="79313">MISQTIAAELNVRPDQVSAALELLASGNTVPFIARYRKEATGGLDDGQLRHIETRRAYLSELAERKETVLAAIAEQNALTEELRTRIEECDSKARLEDIYAPYKKRRKTKADVAREAGLEELLEELIASDDVTVAKKYLVEGFATEKEALNGARAILIDRLAMNADLVGEVRETMFEHGTMRSSVVEGQETKGAKFKDYFDFSEPFDTLPSHRILALLRGEAEGVLSLHLDPGEEETYEEIIARHAGLERAGWVKDAMRFGWRTKLLISAGLDVRMRLKERAEEAALEVFATNLRDVLLAAPAGERTTLGLDPGYRNGVKCAVVDATGKVLDTAIVYPHQPQNKWDAAVQTLTGLCTKHAVDLVAVGNGTASRETDRLARELPATAVTVSESGASVYSASEIAAEEFPDMDVSLRGAVSIARRLQDPLAELVKIDPKSIGVGQYQHDINQTRLATTLDAVVEDAVNAVGVDVNTASAPLLARVAGVSGSVAHSIVAHRDEHGAFRSRTALLDVPRLGPKAFEQCAGFLRIPRSANPLDASGVHPESYAVVDRITAATGLSVERLIGNSAALNKLRAEDFADEQYGVPTVSDIIAELDKPGRDPRPEFRTATFHEGVHTPKDLKPGMRLEGTVTNVAAFGAFVDIGVHQDGLVHVSQLADTFVKDPHAVVRSGQVVQVRVLDVDVERNRISLSMRSGEDKPRTKKRQPKKSSKRDLPNSTMAQALRGAGF</sequence>
<organism evidence="3 4">
    <name type="scientific">Corynebacterium tapiri</name>
    <dbReference type="NCBI Taxonomy" id="1448266"/>
    <lineage>
        <taxon>Bacteria</taxon>
        <taxon>Bacillati</taxon>
        <taxon>Actinomycetota</taxon>
        <taxon>Actinomycetes</taxon>
        <taxon>Mycobacteriales</taxon>
        <taxon>Corynebacteriaceae</taxon>
        <taxon>Corynebacterium</taxon>
    </lineage>
</organism>
<dbReference type="InterPro" id="IPR041692">
    <property type="entry name" value="HHH_9"/>
</dbReference>
<name>A0A5C4U5I6_9CORY</name>
<dbReference type="SMART" id="SM00316">
    <property type="entry name" value="S1"/>
    <property type="match status" value="1"/>
</dbReference>
<feature type="domain" description="S1 motif" evidence="2">
    <location>
        <begin position="625"/>
        <end position="694"/>
    </location>
</feature>
<dbReference type="FunFam" id="2.40.50.140:FF:000051">
    <property type="entry name" value="RNA-binding transcriptional accessory protein"/>
    <property type="match status" value="1"/>
</dbReference>
<dbReference type="GO" id="GO:0005737">
    <property type="term" value="C:cytoplasm"/>
    <property type="evidence" value="ECO:0007669"/>
    <property type="project" value="UniProtKB-ARBA"/>
</dbReference>
<dbReference type="RefSeq" id="WP_139464979.1">
    <property type="nucleotide sequence ID" value="NZ_VDHJ01000003.1"/>
</dbReference>
<dbReference type="SUPFAM" id="SSF50249">
    <property type="entry name" value="Nucleic acid-binding proteins"/>
    <property type="match status" value="1"/>
</dbReference>
<dbReference type="SMART" id="SM00732">
    <property type="entry name" value="YqgFc"/>
    <property type="match status" value="1"/>
</dbReference>
<keyword evidence="4" id="KW-1185">Reference proteome</keyword>
<dbReference type="SUPFAM" id="SSF158832">
    <property type="entry name" value="Tex N-terminal region-like"/>
    <property type="match status" value="1"/>
</dbReference>
<dbReference type="AlphaFoldDB" id="A0A5C4U5I6"/>
<dbReference type="GO" id="GO:0006139">
    <property type="term" value="P:nucleobase-containing compound metabolic process"/>
    <property type="evidence" value="ECO:0007669"/>
    <property type="project" value="InterPro"/>
</dbReference>
<dbReference type="InterPro" id="IPR012340">
    <property type="entry name" value="NA-bd_OB-fold"/>
</dbReference>
<dbReference type="PANTHER" id="PTHR10724">
    <property type="entry name" value="30S RIBOSOMAL PROTEIN S1"/>
    <property type="match status" value="1"/>
</dbReference>
<dbReference type="FunFam" id="1.10.10.650:FF:000001">
    <property type="entry name" value="S1 RNA-binding domain 1"/>
    <property type="match status" value="1"/>
</dbReference>
<dbReference type="Pfam" id="PF22706">
    <property type="entry name" value="Tex_central_region"/>
    <property type="match status" value="1"/>
</dbReference>
<protein>
    <submittedName>
        <fullName evidence="3">RNA-binding transcriptional accessory protein</fullName>
    </submittedName>
</protein>
<dbReference type="InterPro" id="IPR050437">
    <property type="entry name" value="Ribos_protein_bS1-like"/>
</dbReference>
<feature type="compositionally biased region" description="Basic residues" evidence="1">
    <location>
        <begin position="701"/>
        <end position="711"/>
    </location>
</feature>
<dbReference type="Pfam" id="PF16921">
    <property type="entry name" value="Tex_YqgF"/>
    <property type="match status" value="1"/>
</dbReference>
<dbReference type="InterPro" id="IPR010994">
    <property type="entry name" value="RuvA_2-like"/>
</dbReference>
<dbReference type="OrthoDB" id="9804714at2"/>
<accession>A0A5C4U5I6</accession>
<dbReference type="Pfam" id="PF09371">
    <property type="entry name" value="Tex_N"/>
    <property type="match status" value="1"/>
</dbReference>
<dbReference type="GO" id="GO:0006412">
    <property type="term" value="P:translation"/>
    <property type="evidence" value="ECO:0007669"/>
    <property type="project" value="TreeGrafter"/>
</dbReference>
<gene>
    <name evidence="3" type="ORF">FHE74_02810</name>
</gene>
<dbReference type="SUPFAM" id="SSF47781">
    <property type="entry name" value="RuvA domain 2-like"/>
    <property type="match status" value="2"/>
</dbReference>
<dbReference type="PANTHER" id="PTHR10724:SF10">
    <property type="entry name" value="S1 RNA-BINDING DOMAIN-CONTAINING PROTEIN 1"/>
    <property type="match status" value="1"/>
</dbReference>
<evidence type="ECO:0000313" key="4">
    <source>
        <dbReference type="Proteomes" id="UP000312032"/>
    </source>
</evidence>
<evidence type="ECO:0000313" key="3">
    <source>
        <dbReference type="EMBL" id="TNL99303.1"/>
    </source>
</evidence>
<dbReference type="InterPro" id="IPR044146">
    <property type="entry name" value="S1_Tex"/>
</dbReference>
<dbReference type="GO" id="GO:0003735">
    <property type="term" value="F:structural constituent of ribosome"/>
    <property type="evidence" value="ECO:0007669"/>
    <property type="project" value="TreeGrafter"/>
</dbReference>
<dbReference type="InterPro" id="IPR032639">
    <property type="entry name" value="Tex_YqgF"/>
</dbReference>
<dbReference type="CDD" id="cd05685">
    <property type="entry name" value="S1_Tex"/>
    <property type="match status" value="1"/>
</dbReference>
<dbReference type="InterPro" id="IPR023323">
    <property type="entry name" value="Tex-like_dom_sf"/>
</dbReference>
<dbReference type="Pfam" id="PF00575">
    <property type="entry name" value="S1"/>
    <property type="match status" value="1"/>
</dbReference>
<dbReference type="FunFam" id="3.30.420.140:FF:000001">
    <property type="entry name" value="RNA-binding transcriptional accessory protein"/>
    <property type="match status" value="1"/>
</dbReference>
<dbReference type="PROSITE" id="PS50126">
    <property type="entry name" value="S1"/>
    <property type="match status" value="1"/>
</dbReference>
<reference evidence="3 4" key="1">
    <citation type="submission" date="2019-06" db="EMBL/GenBank/DDBJ databases">
        <authorList>
            <person name="Li J."/>
        </authorList>
    </citation>
    <scope>NUCLEOTIDE SEQUENCE [LARGE SCALE GENOMIC DNA]</scope>
    <source>
        <strain evidence="3 4">LMG 28165</strain>
    </source>
</reference>
<proteinExistence type="predicted"/>
<dbReference type="InterPro" id="IPR018974">
    <property type="entry name" value="Tex-like_N"/>
</dbReference>
<dbReference type="InterPro" id="IPR037027">
    <property type="entry name" value="YqgF/RNaseH-like_dom_sf"/>
</dbReference>
<comment type="caution">
    <text evidence="3">The sequence shown here is derived from an EMBL/GenBank/DDBJ whole genome shotgun (WGS) entry which is preliminary data.</text>
</comment>
<dbReference type="Gene3D" id="1.10.3500.10">
    <property type="entry name" value="Tex N-terminal region-like"/>
    <property type="match status" value="1"/>
</dbReference>
<dbReference type="Pfam" id="PF17674">
    <property type="entry name" value="HHH_9"/>
    <property type="match status" value="1"/>
</dbReference>
<dbReference type="InterPro" id="IPR006641">
    <property type="entry name" value="YqgF/RNaseH-like_dom"/>
</dbReference>
<dbReference type="GO" id="GO:0003729">
    <property type="term" value="F:mRNA binding"/>
    <property type="evidence" value="ECO:0007669"/>
    <property type="project" value="TreeGrafter"/>
</dbReference>
<dbReference type="SUPFAM" id="SSF53098">
    <property type="entry name" value="Ribonuclease H-like"/>
    <property type="match status" value="1"/>
</dbReference>
<dbReference type="Gene3D" id="1.10.150.310">
    <property type="entry name" value="Tex RuvX-like domain-like"/>
    <property type="match status" value="1"/>
</dbReference>
<evidence type="ECO:0000259" key="2">
    <source>
        <dbReference type="PROSITE" id="PS50126"/>
    </source>
</evidence>
<dbReference type="Gene3D" id="1.10.10.650">
    <property type="entry name" value="RuvA domain 2-like"/>
    <property type="match status" value="1"/>
</dbReference>
<dbReference type="Gene3D" id="2.40.50.140">
    <property type="entry name" value="Nucleic acid-binding proteins"/>
    <property type="match status" value="1"/>
</dbReference>
<dbReference type="Gene3D" id="3.30.420.140">
    <property type="entry name" value="YqgF/RNase H-like domain"/>
    <property type="match status" value="1"/>
</dbReference>
<feature type="region of interest" description="Disordered" evidence="1">
    <location>
        <begin position="691"/>
        <end position="729"/>
    </location>
</feature>
<dbReference type="InterPro" id="IPR055179">
    <property type="entry name" value="Tex-like_central_region"/>
</dbReference>
<dbReference type="Pfam" id="PF12836">
    <property type="entry name" value="HHH_3"/>
    <property type="match status" value="1"/>
</dbReference>
<dbReference type="InterPro" id="IPR003029">
    <property type="entry name" value="S1_domain"/>
</dbReference>
<dbReference type="InterPro" id="IPR023319">
    <property type="entry name" value="Tex-like_HTH_dom_sf"/>
</dbReference>
<evidence type="ECO:0000256" key="1">
    <source>
        <dbReference type="SAM" id="MobiDB-lite"/>
    </source>
</evidence>
<dbReference type="EMBL" id="VDHJ01000003">
    <property type="protein sequence ID" value="TNL99303.1"/>
    <property type="molecule type" value="Genomic_DNA"/>
</dbReference>
<dbReference type="Proteomes" id="UP000312032">
    <property type="component" value="Unassembled WGS sequence"/>
</dbReference>
<dbReference type="InterPro" id="IPR012337">
    <property type="entry name" value="RNaseH-like_sf"/>
</dbReference>
<dbReference type="FunFam" id="1.10.150.310:FF:000001">
    <property type="entry name" value="RNA-binding transcriptional accessory protein"/>
    <property type="match status" value="1"/>
</dbReference>